<comment type="caution">
    <text evidence="9">The sequence shown here is derived from an EMBL/GenBank/DDBJ whole genome shotgun (WGS) entry which is preliminary data.</text>
</comment>
<evidence type="ECO:0000259" key="8">
    <source>
        <dbReference type="PROSITE" id="PS50011"/>
    </source>
</evidence>
<evidence type="ECO:0000256" key="4">
    <source>
        <dbReference type="ARBA" id="ARBA00022741"/>
    </source>
</evidence>
<dbReference type="EC" id="2.7.11.1" evidence="2"/>
<dbReference type="InterPro" id="IPR050660">
    <property type="entry name" value="NEK_Ser/Thr_kinase"/>
</dbReference>
<dbReference type="PROSITE" id="PS50011">
    <property type="entry name" value="PROTEIN_KINASE_DOM"/>
    <property type="match status" value="1"/>
</dbReference>
<evidence type="ECO:0000256" key="7">
    <source>
        <dbReference type="PROSITE-ProRule" id="PRU10141"/>
    </source>
</evidence>
<comment type="similarity">
    <text evidence="1">Belongs to the protein kinase superfamily. NEK Ser/Thr protein kinase family. NIMA subfamily.</text>
</comment>
<dbReference type="InterPro" id="IPR017441">
    <property type="entry name" value="Protein_kinase_ATP_BS"/>
</dbReference>
<organism evidence="9 10">
    <name type="scientific">Bacteroides pectinophilus CAG:437</name>
    <dbReference type="NCBI Taxonomy" id="1263051"/>
    <lineage>
        <taxon>Bacteria</taxon>
        <taxon>Bacillati</taxon>
        <taxon>Bacillota</taxon>
        <taxon>Clostridia</taxon>
        <taxon>Eubacteriales</taxon>
    </lineage>
</organism>
<feature type="domain" description="Protein kinase" evidence="8">
    <location>
        <begin position="11"/>
        <end position="262"/>
    </location>
</feature>
<accession>R7B2T6</accession>
<dbReference type="SUPFAM" id="SSF56112">
    <property type="entry name" value="Protein kinase-like (PK-like)"/>
    <property type="match status" value="1"/>
</dbReference>
<dbReference type="SMART" id="SM00220">
    <property type="entry name" value="S_TKc"/>
    <property type="match status" value="1"/>
</dbReference>
<dbReference type="EMBL" id="CBHH010000057">
    <property type="protein sequence ID" value="CDD58477.1"/>
    <property type="molecule type" value="Genomic_DNA"/>
</dbReference>
<keyword evidence="6 7" id="KW-0067">ATP-binding</keyword>
<reference evidence="9" key="1">
    <citation type="submission" date="2012-11" db="EMBL/GenBank/DDBJ databases">
        <title>Dependencies among metagenomic species, viruses, plasmids and units of genetic variation.</title>
        <authorList>
            <person name="Nielsen H.B."/>
            <person name="Almeida M."/>
            <person name="Juncker A.S."/>
            <person name="Rasmussen S."/>
            <person name="Li J."/>
            <person name="Sunagawa S."/>
            <person name="Plichta D."/>
            <person name="Gautier L."/>
            <person name="Le Chatelier E."/>
            <person name="Peletier E."/>
            <person name="Bonde I."/>
            <person name="Nielsen T."/>
            <person name="Manichanh C."/>
            <person name="Arumugam M."/>
            <person name="Batto J."/>
            <person name="Santos M.B.Q.D."/>
            <person name="Blom N."/>
            <person name="Borruel N."/>
            <person name="Burgdorf K.S."/>
            <person name="Boumezbeur F."/>
            <person name="Casellas F."/>
            <person name="Dore J."/>
            <person name="Guarner F."/>
            <person name="Hansen T."/>
            <person name="Hildebrand F."/>
            <person name="Kaas R.S."/>
            <person name="Kennedy S."/>
            <person name="Kristiansen K."/>
            <person name="Kultima J.R."/>
            <person name="Leonard P."/>
            <person name="Levenez F."/>
            <person name="Lund O."/>
            <person name="Moumen B."/>
            <person name="Le Paslier D."/>
            <person name="Pons N."/>
            <person name="Pedersen O."/>
            <person name="Prifti E."/>
            <person name="Qin J."/>
            <person name="Raes J."/>
            <person name="Tap J."/>
            <person name="Tims S."/>
            <person name="Ussery D.W."/>
            <person name="Yamada T."/>
            <person name="MetaHit consortium"/>
            <person name="Renault P."/>
            <person name="Sicheritz-Ponten T."/>
            <person name="Bork P."/>
            <person name="Wang J."/>
            <person name="Brunak S."/>
            <person name="Ehrlich S.D."/>
        </authorList>
    </citation>
    <scope>NUCLEOTIDE SEQUENCE [LARGE SCALE GENOMIC DNA]</scope>
</reference>
<dbReference type="AlphaFoldDB" id="R7B2T6"/>
<dbReference type="Gene3D" id="1.10.510.10">
    <property type="entry name" value="Transferase(Phosphotransferase) domain 1"/>
    <property type="match status" value="1"/>
</dbReference>
<evidence type="ECO:0000313" key="10">
    <source>
        <dbReference type="Proteomes" id="UP000018141"/>
    </source>
</evidence>
<evidence type="ECO:0000256" key="2">
    <source>
        <dbReference type="ARBA" id="ARBA00012513"/>
    </source>
</evidence>
<dbReference type="InterPro" id="IPR000719">
    <property type="entry name" value="Prot_kinase_dom"/>
</dbReference>
<evidence type="ECO:0000256" key="3">
    <source>
        <dbReference type="ARBA" id="ARBA00022679"/>
    </source>
</evidence>
<dbReference type="PROSITE" id="PS00107">
    <property type="entry name" value="PROTEIN_KINASE_ATP"/>
    <property type="match status" value="1"/>
</dbReference>
<dbReference type="InterPro" id="IPR008271">
    <property type="entry name" value="Ser/Thr_kinase_AS"/>
</dbReference>
<feature type="binding site" evidence="7">
    <location>
        <position position="40"/>
    </location>
    <ligand>
        <name>ATP</name>
        <dbReference type="ChEBI" id="CHEBI:30616"/>
    </ligand>
</feature>
<name>R7B2T6_9FIRM</name>
<evidence type="ECO:0000313" key="9">
    <source>
        <dbReference type="EMBL" id="CDD58477.1"/>
    </source>
</evidence>
<dbReference type="GO" id="GO:0004674">
    <property type="term" value="F:protein serine/threonine kinase activity"/>
    <property type="evidence" value="ECO:0007669"/>
    <property type="project" value="UniProtKB-EC"/>
</dbReference>
<protein>
    <recommendedName>
        <fullName evidence="2">non-specific serine/threonine protein kinase</fullName>
        <ecNumber evidence="2">2.7.11.1</ecNumber>
    </recommendedName>
</protein>
<evidence type="ECO:0000256" key="5">
    <source>
        <dbReference type="ARBA" id="ARBA00022777"/>
    </source>
</evidence>
<dbReference type="PROSITE" id="PS00108">
    <property type="entry name" value="PROTEIN_KINASE_ST"/>
    <property type="match status" value="1"/>
</dbReference>
<dbReference type="PANTHER" id="PTHR43671:SF13">
    <property type="entry name" value="SERINE_THREONINE-PROTEIN KINASE NEK2"/>
    <property type="match status" value="1"/>
</dbReference>
<sequence>MRKDSLIDKRYRIDNVIGRGGTSVIYKAHDIKGGRICAVKQSGDDISREARLLRELNHPRIPSIWDVVEENGYTYMIMDYKPGRTLLDIAQSKGPQRAEDVVWWMIQLVQVIGYLHSRIPEIIYRDVKPSNIILGDDNTISLVDFGAAKKYNSRASKDRIYIGTAGYAAPEQFGGKGQTDVRTDIYGIGAVMYHMITGVRPAGLPYSMDISGNEKEVVLIPENIKRIIEKCVRHDRNQRYQSCTELIADLYALRERQRESQT</sequence>
<keyword evidence="4 7" id="KW-0547">Nucleotide-binding</keyword>
<dbReference type="GO" id="GO:0005524">
    <property type="term" value="F:ATP binding"/>
    <property type="evidence" value="ECO:0007669"/>
    <property type="project" value="UniProtKB-UniRule"/>
</dbReference>
<dbReference type="Proteomes" id="UP000018141">
    <property type="component" value="Unassembled WGS sequence"/>
</dbReference>
<dbReference type="Pfam" id="PF00069">
    <property type="entry name" value="Pkinase"/>
    <property type="match status" value="1"/>
</dbReference>
<evidence type="ECO:0000256" key="6">
    <source>
        <dbReference type="ARBA" id="ARBA00022840"/>
    </source>
</evidence>
<keyword evidence="3" id="KW-0808">Transferase</keyword>
<evidence type="ECO:0000256" key="1">
    <source>
        <dbReference type="ARBA" id="ARBA00010886"/>
    </source>
</evidence>
<keyword evidence="5" id="KW-0418">Kinase</keyword>
<dbReference type="PANTHER" id="PTHR43671">
    <property type="entry name" value="SERINE/THREONINE-PROTEIN KINASE NEK"/>
    <property type="match status" value="1"/>
</dbReference>
<proteinExistence type="inferred from homology"/>
<gene>
    <name evidence="9" type="ORF">BN656_02103</name>
</gene>
<dbReference type="CDD" id="cd14014">
    <property type="entry name" value="STKc_PknB_like"/>
    <property type="match status" value="1"/>
</dbReference>
<dbReference type="InterPro" id="IPR011009">
    <property type="entry name" value="Kinase-like_dom_sf"/>
</dbReference>